<evidence type="ECO:0000256" key="1">
    <source>
        <dbReference type="SAM" id="SignalP"/>
    </source>
</evidence>
<protein>
    <submittedName>
        <fullName evidence="2">DUF1307 domain-containing protein</fullName>
    </submittedName>
</protein>
<dbReference type="PROSITE" id="PS51257">
    <property type="entry name" value="PROKAR_LIPOPROTEIN"/>
    <property type="match status" value="1"/>
</dbReference>
<gene>
    <name evidence="2" type="ORF">G2831_11400</name>
</gene>
<dbReference type="Pfam" id="PF06998">
    <property type="entry name" value="DUF1307"/>
    <property type="match status" value="1"/>
</dbReference>
<dbReference type="SUPFAM" id="SSF160704">
    <property type="entry name" value="YehR-like"/>
    <property type="match status" value="1"/>
</dbReference>
<proteinExistence type="predicted"/>
<sequence length="176" mass="20104">MRVLRLMALPLFALSLSVSITGCDQKNDTLQGKQNNMTAFIKKIAANKESEETQRYVGNLNGIEIKLTYYYKGDIVLRQISEHKILYKTLKANNKEEAQKMLSQVGEAYQGMPGLTERIDYYDSYATEYVDIDFTQAKINDLCKLPGSSIDNCSAYYLSMIRSQKLLEESGYHRIN</sequence>
<dbReference type="Gene3D" id="3.30.1830.10">
    <property type="entry name" value="YehR-like"/>
    <property type="match status" value="1"/>
</dbReference>
<dbReference type="RefSeq" id="WP_134928651.1">
    <property type="nucleotide sequence ID" value="NZ_AP019692.1"/>
</dbReference>
<keyword evidence="1" id="KW-0732">Signal</keyword>
<reference evidence="2" key="2">
    <citation type="submission" date="2019-04" db="EMBL/GenBank/DDBJ databases">
        <authorList>
            <consortium name="NCBI Pathogen Detection Project"/>
        </authorList>
    </citation>
    <scope>NUCLEOTIDE SEQUENCE</scope>
    <source>
        <strain evidence="2">Salmonella enterica</strain>
    </source>
</reference>
<dbReference type="InterPro" id="IPR036699">
    <property type="entry name" value="YehR-like_sf"/>
</dbReference>
<evidence type="ECO:0000313" key="2">
    <source>
        <dbReference type="EMBL" id="HAE1058673.1"/>
    </source>
</evidence>
<dbReference type="InterPro" id="IPR009736">
    <property type="entry name" value="DUF1307"/>
</dbReference>
<accession>A0A3V9FKI4</accession>
<dbReference type="AlphaFoldDB" id="A0A3V9FKI4"/>
<reference evidence="2" key="1">
    <citation type="journal article" date="2018" name="Genome Biol.">
        <title>SKESA: strategic k-mer extension for scrupulous assemblies.</title>
        <authorList>
            <person name="Souvorov A."/>
            <person name="Agarwala R."/>
            <person name="Lipman D.J."/>
        </authorList>
    </citation>
    <scope>NUCLEOTIDE SEQUENCE</scope>
    <source>
        <strain evidence="2">Salmonella enterica</strain>
    </source>
</reference>
<dbReference type="PIRSF" id="PIRSF006187">
    <property type="entry name" value="DUF1307"/>
    <property type="match status" value="1"/>
</dbReference>
<comment type="caution">
    <text evidence="2">The sequence shown here is derived from an EMBL/GenBank/DDBJ whole genome shotgun (WGS) entry which is preliminary data.</text>
</comment>
<feature type="chain" id="PRO_5030087877" evidence="1">
    <location>
        <begin position="23"/>
        <end position="176"/>
    </location>
</feature>
<dbReference type="EMBL" id="DAAQVQ010000007">
    <property type="protein sequence ID" value="HAE1058673.1"/>
    <property type="molecule type" value="Genomic_DNA"/>
</dbReference>
<name>A0A3V9FKI4_SALSE</name>
<organism evidence="2">
    <name type="scientific">Salmonella senftenberg</name>
    <dbReference type="NCBI Taxonomy" id="28150"/>
    <lineage>
        <taxon>Bacteria</taxon>
        <taxon>Pseudomonadati</taxon>
        <taxon>Pseudomonadota</taxon>
        <taxon>Gammaproteobacteria</taxon>
        <taxon>Enterobacterales</taxon>
        <taxon>Enterobacteriaceae</taxon>
        <taxon>Salmonella</taxon>
    </lineage>
</organism>
<feature type="signal peptide" evidence="1">
    <location>
        <begin position="1"/>
        <end position="22"/>
    </location>
</feature>